<protein>
    <submittedName>
        <fullName evidence="2">(Atlantic silverside) hypothetical protein</fullName>
    </submittedName>
</protein>
<dbReference type="Proteomes" id="UP000677803">
    <property type="component" value="Unassembled WGS sequence"/>
</dbReference>
<comment type="caution">
    <text evidence="2">The sequence shown here is derived from an EMBL/GenBank/DDBJ whole genome shotgun (WGS) entry which is preliminary data.</text>
</comment>
<accession>A0A8S4AH90</accession>
<dbReference type="AlphaFoldDB" id="A0A8S4AH90"/>
<reference evidence="2" key="1">
    <citation type="submission" date="2021-05" db="EMBL/GenBank/DDBJ databases">
        <authorList>
            <person name="Tigano A."/>
        </authorList>
    </citation>
    <scope>NUCLEOTIDE SEQUENCE</scope>
</reference>
<feature type="region of interest" description="Disordered" evidence="1">
    <location>
        <begin position="81"/>
        <end position="101"/>
    </location>
</feature>
<sequence>MHTQANLARIRKLMKTSPFSSITHRHDYPMITPASPIITRIGVPPLLGSKTQEQHDLNGSGSGISQRMLSARRMAYSEKPVMKRMEKTSSQSIPFTGTLGRGPKRSSSVTFLFGDVSKHHVKTDLEVNNKIVVNCFTPYRVSFGSQNQTLGVTCCDDSGPFSSFDVPSAATAGEMDWALLSSQGGEKPDWKSFTFLGKSDSMSDGLIGVSVPITASAISAVLNCLFGTESRSSDSINLGLFSKSGTASSDCKSSEGTSLSERKIPDKKTHSCPQCPQSSTPKPVLIKISLLAEFVEELKKTEEQASSYDPSYDVEMRPVISVLGGSCLMCMASYYEQTLQPQYKIKPSYQSHFTPSGAHLSLPR</sequence>
<name>A0A8S4AH90_9TELE</name>
<dbReference type="EMBL" id="CAJRST010004446">
    <property type="protein sequence ID" value="CAG5871385.1"/>
    <property type="molecule type" value="Genomic_DNA"/>
</dbReference>
<proteinExistence type="predicted"/>
<evidence type="ECO:0000313" key="2">
    <source>
        <dbReference type="EMBL" id="CAG5871385.1"/>
    </source>
</evidence>
<organism evidence="2 3">
    <name type="scientific">Menidia menidia</name>
    <name type="common">Atlantic silverside</name>
    <dbReference type="NCBI Taxonomy" id="238744"/>
    <lineage>
        <taxon>Eukaryota</taxon>
        <taxon>Metazoa</taxon>
        <taxon>Chordata</taxon>
        <taxon>Craniata</taxon>
        <taxon>Vertebrata</taxon>
        <taxon>Euteleostomi</taxon>
        <taxon>Actinopterygii</taxon>
        <taxon>Neopterygii</taxon>
        <taxon>Teleostei</taxon>
        <taxon>Neoteleostei</taxon>
        <taxon>Acanthomorphata</taxon>
        <taxon>Ovalentaria</taxon>
        <taxon>Atherinomorphae</taxon>
        <taxon>Atheriniformes</taxon>
        <taxon>Atherinopsidae</taxon>
        <taxon>Menidiinae</taxon>
        <taxon>Menidia</taxon>
    </lineage>
</organism>
<evidence type="ECO:0000313" key="3">
    <source>
        <dbReference type="Proteomes" id="UP000677803"/>
    </source>
</evidence>
<feature type="compositionally biased region" description="Polar residues" evidence="1">
    <location>
        <begin position="244"/>
        <end position="259"/>
    </location>
</feature>
<evidence type="ECO:0000256" key="1">
    <source>
        <dbReference type="SAM" id="MobiDB-lite"/>
    </source>
</evidence>
<feature type="compositionally biased region" description="Basic and acidic residues" evidence="1">
    <location>
        <begin position="260"/>
        <end position="269"/>
    </location>
</feature>
<feature type="region of interest" description="Disordered" evidence="1">
    <location>
        <begin position="244"/>
        <end position="280"/>
    </location>
</feature>
<gene>
    <name evidence="2" type="ORF">MMEN_LOCUS4898</name>
</gene>
<feature type="compositionally biased region" description="Polar residues" evidence="1">
    <location>
        <begin position="271"/>
        <end position="280"/>
    </location>
</feature>
<keyword evidence="3" id="KW-1185">Reference proteome</keyword>
<dbReference type="OrthoDB" id="6105938at2759"/>